<evidence type="ECO:0000313" key="4">
    <source>
        <dbReference type="Proteomes" id="UP000277580"/>
    </source>
</evidence>
<keyword evidence="3" id="KW-0378">Hydrolase</keyword>
<keyword evidence="1" id="KW-0812">Transmembrane</keyword>
<feature type="transmembrane region" description="Helical" evidence="1">
    <location>
        <begin position="20"/>
        <end position="39"/>
    </location>
</feature>
<keyword evidence="1" id="KW-1133">Transmembrane helix</keyword>
<dbReference type="Proteomes" id="UP000277580">
    <property type="component" value="Unassembled WGS sequence"/>
</dbReference>
<keyword evidence="1" id="KW-0472">Membrane</keyword>
<evidence type="ECO:0000259" key="2">
    <source>
        <dbReference type="Pfam" id="PF00561"/>
    </source>
</evidence>
<organism evidence="3 4">
    <name type="scientific">Morchella conica CCBAS932</name>
    <dbReference type="NCBI Taxonomy" id="1392247"/>
    <lineage>
        <taxon>Eukaryota</taxon>
        <taxon>Fungi</taxon>
        <taxon>Dikarya</taxon>
        <taxon>Ascomycota</taxon>
        <taxon>Pezizomycotina</taxon>
        <taxon>Pezizomycetes</taxon>
        <taxon>Pezizales</taxon>
        <taxon>Morchellaceae</taxon>
        <taxon>Morchella</taxon>
    </lineage>
</organism>
<dbReference type="STRING" id="1392247.A0A3N4KSV1"/>
<dbReference type="InterPro" id="IPR029058">
    <property type="entry name" value="AB_hydrolase_fold"/>
</dbReference>
<name>A0A3N4KSV1_9PEZI</name>
<dbReference type="AlphaFoldDB" id="A0A3N4KSV1"/>
<dbReference type="Pfam" id="PF00561">
    <property type="entry name" value="Abhydrolase_1"/>
    <property type="match status" value="1"/>
</dbReference>
<dbReference type="InParanoid" id="A0A3N4KSV1"/>
<protein>
    <submittedName>
        <fullName evidence="3">Alpha/beta-hydrolase</fullName>
    </submittedName>
</protein>
<sequence length="325" mass="35971">MEQYLSLLPHVQQHLRRSPLVSAAALALLTGGTLLYTVLRSPLGSLLPTTIESPRVELPRLTPKEIERLPYPPDVFPGARWVATPYGTIRVYEWGPEDGRKVVFVHGIGSPCVVARDLLWELVEKGGCRVLVFDLYGRGYSDTPLGVPHDYRLYAAELIFALHSSPQAQRWHNFTLIGYSFGGGISVAFARLYPHLVRDLVLLAPSGLVRSSRLGIFARFAQAGYVPNAVAGWLAVRRTHGTPSAEVVAARGADPRVRGEGGRAVDVEGIIEWQGRAHGGYWCEWKTVDEAAGLELGEIRYSKLTRTLSMFPYIYFRLTSCRAGM</sequence>
<gene>
    <name evidence="3" type="ORF">P167DRAFT_564252</name>
</gene>
<dbReference type="OrthoDB" id="408373at2759"/>
<evidence type="ECO:0000313" key="3">
    <source>
        <dbReference type="EMBL" id="RPB13694.1"/>
    </source>
</evidence>
<dbReference type="PRINTS" id="PR00111">
    <property type="entry name" value="ABHYDROLASE"/>
</dbReference>
<dbReference type="GO" id="GO:0016787">
    <property type="term" value="F:hydrolase activity"/>
    <property type="evidence" value="ECO:0007669"/>
    <property type="project" value="UniProtKB-KW"/>
</dbReference>
<feature type="domain" description="AB hydrolase-1" evidence="2">
    <location>
        <begin position="102"/>
        <end position="225"/>
    </location>
</feature>
<dbReference type="EMBL" id="ML119121">
    <property type="protein sequence ID" value="RPB13694.1"/>
    <property type="molecule type" value="Genomic_DNA"/>
</dbReference>
<dbReference type="PANTHER" id="PTHR43798">
    <property type="entry name" value="MONOACYLGLYCEROL LIPASE"/>
    <property type="match status" value="1"/>
</dbReference>
<keyword evidence="4" id="KW-1185">Reference proteome</keyword>
<dbReference type="PANTHER" id="PTHR43798:SF33">
    <property type="entry name" value="HYDROLASE, PUTATIVE (AFU_ORTHOLOGUE AFUA_2G14860)-RELATED"/>
    <property type="match status" value="1"/>
</dbReference>
<reference evidence="3 4" key="1">
    <citation type="journal article" date="2018" name="Nat. Ecol. Evol.">
        <title>Pezizomycetes genomes reveal the molecular basis of ectomycorrhizal truffle lifestyle.</title>
        <authorList>
            <person name="Murat C."/>
            <person name="Payen T."/>
            <person name="Noel B."/>
            <person name="Kuo A."/>
            <person name="Morin E."/>
            <person name="Chen J."/>
            <person name="Kohler A."/>
            <person name="Krizsan K."/>
            <person name="Balestrini R."/>
            <person name="Da Silva C."/>
            <person name="Montanini B."/>
            <person name="Hainaut M."/>
            <person name="Levati E."/>
            <person name="Barry K.W."/>
            <person name="Belfiori B."/>
            <person name="Cichocki N."/>
            <person name="Clum A."/>
            <person name="Dockter R.B."/>
            <person name="Fauchery L."/>
            <person name="Guy J."/>
            <person name="Iotti M."/>
            <person name="Le Tacon F."/>
            <person name="Lindquist E.A."/>
            <person name="Lipzen A."/>
            <person name="Malagnac F."/>
            <person name="Mello A."/>
            <person name="Molinier V."/>
            <person name="Miyauchi S."/>
            <person name="Poulain J."/>
            <person name="Riccioni C."/>
            <person name="Rubini A."/>
            <person name="Sitrit Y."/>
            <person name="Splivallo R."/>
            <person name="Traeger S."/>
            <person name="Wang M."/>
            <person name="Zifcakova L."/>
            <person name="Wipf D."/>
            <person name="Zambonelli A."/>
            <person name="Paolocci F."/>
            <person name="Nowrousian M."/>
            <person name="Ottonello S."/>
            <person name="Baldrian P."/>
            <person name="Spatafora J.W."/>
            <person name="Henrissat B."/>
            <person name="Nagy L.G."/>
            <person name="Aury J.M."/>
            <person name="Wincker P."/>
            <person name="Grigoriev I.V."/>
            <person name="Bonfante P."/>
            <person name="Martin F.M."/>
        </authorList>
    </citation>
    <scope>NUCLEOTIDE SEQUENCE [LARGE SCALE GENOMIC DNA]</scope>
    <source>
        <strain evidence="3 4">CCBAS932</strain>
    </source>
</reference>
<evidence type="ECO:0000256" key="1">
    <source>
        <dbReference type="SAM" id="Phobius"/>
    </source>
</evidence>
<dbReference type="InterPro" id="IPR050266">
    <property type="entry name" value="AB_hydrolase_sf"/>
</dbReference>
<accession>A0A3N4KSV1</accession>
<dbReference type="GO" id="GO:0016020">
    <property type="term" value="C:membrane"/>
    <property type="evidence" value="ECO:0007669"/>
    <property type="project" value="TreeGrafter"/>
</dbReference>
<dbReference type="InterPro" id="IPR000073">
    <property type="entry name" value="AB_hydrolase_1"/>
</dbReference>
<proteinExistence type="predicted"/>
<dbReference type="Gene3D" id="3.40.50.1820">
    <property type="entry name" value="alpha/beta hydrolase"/>
    <property type="match status" value="1"/>
</dbReference>
<dbReference type="SUPFAM" id="SSF53474">
    <property type="entry name" value="alpha/beta-Hydrolases"/>
    <property type="match status" value="1"/>
</dbReference>